<dbReference type="GO" id="GO:0015562">
    <property type="term" value="F:efflux transmembrane transporter activity"/>
    <property type="evidence" value="ECO:0007669"/>
    <property type="project" value="InterPro"/>
</dbReference>
<comment type="subcellular location">
    <subcellularLocation>
        <location evidence="1">Cell inner membrane</location>
        <topology evidence="1">Multi-pass membrane protein</topology>
    </subcellularLocation>
</comment>
<dbReference type="InterPro" id="IPR027463">
    <property type="entry name" value="AcrB_DN_DC_subdom"/>
</dbReference>
<dbReference type="Gene3D" id="1.20.1640.10">
    <property type="entry name" value="Multidrug efflux transporter AcrB transmembrane domain"/>
    <property type="match status" value="2"/>
</dbReference>
<dbReference type="SUPFAM" id="SSF82693">
    <property type="entry name" value="Multidrug efflux transporter AcrB pore domain, PN1, PN2, PC1 and PC2 subdomains"/>
    <property type="match status" value="4"/>
</dbReference>
<feature type="transmembrane region" description="Helical" evidence="9">
    <location>
        <begin position="341"/>
        <end position="360"/>
    </location>
</feature>
<dbReference type="Pfam" id="PF00873">
    <property type="entry name" value="ACR_tran"/>
    <property type="match status" value="1"/>
</dbReference>
<dbReference type="Gene3D" id="3.30.2090.10">
    <property type="entry name" value="Multidrug efflux transporter AcrB TolC docking domain, DN and DC subdomains"/>
    <property type="match status" value="2"/>
</dbReference>
<evidence type="ECO:0000256" key="9">
    <source>
        <dbReference type="SAM" id="Phobius"/>
    </source>
</evidence>
<dbReference type="Gene3D" id="3.30.70.1440">
    <property type="entry name" value="Multidrug efflux transporter AcrB pore domain"/>
    <property type="match status" value="1"/>
</dbReference>
<dbReference type="RefSeq" id="WP_014022981.1">
    <property type="nucleotide sequence ID" value="NC_015914.1"/>
</dbReference>
<feature type="transmembrane region" description="Helical" evidence="9">
    <location>
        <begin position="367"/>
        <end position="387"/>
    </location>
</feature>
<dbReference type="OrthoDB" id="9758234at2"/>
<keyword evidence="11" id="KW-1185">Reference proteome</keyword>
<dbReference type="GO" id="GO:0009636">
    <property type="term" value="P:response to toxic substance"/>
    <property type="evidence" value="ECO:0007669"/>
    <property type="project" value="UniProtKB-ARBA"/>
</dbReference>
<reference evidence="11" key="1">
    <citation type="submission" date="2011-07" db="EMBL/GenBank/DDBJ databases">
        <title>The complete genome of Cyclobacterium marinum DSM 745.</title>
        <authorList>
            <person name="Lucas S."/>
            <person name="Han J."/>
            <person name="Lapidus A."/>
            <person name="Bruce D."/>
            <person name="Goodwin L."/>
            <person name="Pitluck S."/>
            <person name="Peters L."/>
            <person name="Kyrpides N."/>
            <person name="Mavromatis K."/>
            <person name="Ivanova N."/>
            <person name="Ovchinnikova G."/>
            <person name="Chertkov O."/>
            <person name="Detter J.C."/>
            <person name="Tapia R."/>
            <person name="Han C."/>
            <person name="Land M."/>
            <person name="Hauser L."/>
            <person name="Markowitz V."/>
            <person name="Cheng J.-F."/>
            <person name="Hugenholtz P."/>
            <person name="Woyke T."/>
            <person name="Wu D."/>
            <person name="Tindall B."/>
            <person name="Schuetze A."/>
            <person name="Brambilla E."/>
            <person name="Klenk H.-P."/>
            <person name="Eisen J.A."/>
        </authorList>
    </citation>
    <scope>NUCLEOTIDE SEQUENCE [LARGE SCALE GENOMIC DNA]</scope>
    <source>
        <strain evidence="11">ATCC 25205 / DSM 745 / LMG 13164 / NCIMB 1802</strain>
    </source>
</reference>
<dbReference type="STRING" id="880070.Cycma_5018"/>
<keyword evidence="8 9" id="KW-0472">Membrane</keyword>
<dbReference type="InterPro" id="IPR001036">
    <property type="entry name" value="Acrflvin-R"/>
</dbReference>
<feature type="transmembrane region" description="Helical" evidence="9">
    <location>
        <begin position="471"/>
        <end position="498"/>
    </location>
</feature>
<dbReference type="Proteomes" id="UP000001635">
    <property type="component" value="Chromosome"/>
</dbReference>
<dbReference type="Gene3D" id="3.30.70.1430">
    <property type="entry name" value="Multidrug efflux transporter AcrB pore domain"/>
    <property type="match status" value="2"/>
</dbReference>
<dbReference type="AlphaFoldDB" id="G0J833"/>
<evidence type="ECO:0000256" key="5">
    <source>
        <dbReference type="ARBA" id="ARBA00022519"/>
    </source>
</evidence>
<dbReference type="SUPFAM" id="SSF82714">
    <property type="entry name" value="Multidrug efflux transporter AcrB TolC docking domain, DN and DC subdomains"/>
    <property type="match status" value="2"/>
</dbReference>
<evidence type="ECO:0000313" key="10">
    <source>
        <dbReference type="EMBL" id="AEL28702.1"/>
    </source>
</evidence>
<dbReference type="FunFam" id="1.20.1640.10:FF:000001">
    <property type="entry name" value="Efflux pump membrane transporter"/>
    <property type="match status" value="1"/>
</dbReference>
<keyword evidence="7 9" id="KW-1133">Transmembrane helix</keyword>
<feature type="transmembrane region" description="Helical" evidence="9">
    <location>
        <begin position="541"/>
        <end position="558"/>
    </location>
</feature>
<dbReference type="SUPFAM" id="SSF82866">
    <property type="entry name" value="Multidrug efflux transporter AcrB transmembrane domain"/>
    <property type="match status" value="2"/>
</dbReference>
<feature type="transmembrane region" description="Helical" evidence="9">
    <location>
        <begin position="970"/>
        <end position="996"/>
    </location>
</feature>
<evidence type="ECO:0000256" key="2">
    <source>
        <dbReference type="ARBA" id="ARBA00010942"/>
    </source>
</evidence>
<keyword evidence="3" id="KW-0813">Transport</keyword>
<comment type="similarity">
    <text evidence="2">Belongs to the resistance-nodulation-cell division (RND) (TC 2.A.6) family.</text>
</comment>
<organism evidence="10 11">
    <name type="scientific">Cyclobacterium marinum (strain ATCC 25205 / DSM 745 / LMG 13164 / NCIMB 1802)</name>
    <name type="common">Flectobacillus marinus</name>
    <dbReference type="NCBI Taxonomy" id="880070"/>
    <lineage>
        <taxon>Bacteria</taxon>
        <taxon>Pseudomonadati</taxon>
        <taxon>Bacteroidota</taxon>
        <taxon>Cytophagia</taxon>
        <taxon>Cytophagales</taxon>
        <taxon>Cyclobacteriaceae</taxon>
        <taxon>Cyclobacterium</taxon>
    </lineage>
</organism>
<evidence type="ECO:0000256" key="3">
    <source>
        <dbReference type="ARBA" id="ARBA00022448"/>
    </source>
</evidence>
<dbReference type="PANTHER" id="PTHR32063:SF9">
    <property type="entry name" value="SIMILAR TO MULTIDRUG RESISTANCE PROTEIN MEXB"/>
    <property type="match status" value="1"/>
</dbReference>
<gene>
    <name evidence="10" type="ordered locus">Cycma_5018</name>
</gene>
<dbReference type="Gene3D" id="3.30.70.1320">
    <property type="entry name" value="Multidrug efflux transporter AcrB pore domain like"/>
    <property type="match status" value="1"/>
</dbReference>
<feature type="transmembrane region" description="Helical" evidence="9">
    <location>
        <begin position="393"/>
        <end position="414"/>
    </location>
</feature>
<evidence type="ECO:0000256" key="4">
    <source>
        <dbReference type="ARBA" id="ARBA00022475"/>
    </source>
</evidence>
<evidence type="ECO:0000256" key="8">
    <source>
        <dbReference type="ARBA" id="ARBA00023136"/>
    </source>
</evidence>
<keyword evidence="4" id="KW-1003">Cell membrane</keyword>
<protein>
    <submittedName>
        <fullName evidence="10">Transporter, hydrophobe/amphiphile efflux-1 (HAE1) family</fullName>
    </submittedName>
</protein>
<dbReference type="GO" id="GO:0042910">
    <property type="term" value="F:xenobiotic transmembrane transporter activity"/>
    <property type="evidence" value="ECO:0007669"/>
    <property type="project" value="TreeGrafter"/>
</dbReference>
<accession>G0J833</accession>
<dbReference type="KEGG" id="cmr:Cycma_5018"/>
<dbReference type="PANTHER" id="PTHR32063">
    <property type="match status" value="1"/>
</dbReference>
<feature type="transmembrane region" description="Helical" evidence="9">
    <location>
        <begin position="435"/>
        <end position="459"/>
    </location>
</feature>
<keyword evidence="6 9" id="KW-0812">Transmembrane</keyword>
<dbReference type="InterPro" id="IPR004764">
    <property type="entry name" value="MdtF-like"/>
</dbReference>
<keyword evidence="5" id="KW-0997">Cell inner membrane</keyword>
<evidence type="ECO:0000256" key="6">
    <source>
        <dbReference type="ARBA" id="ARBA00022692"/>
    </source>
</evidence>
<name>G0J833_CYCMS</name>
<dbReference type="PRINTS" id="PR00702">
    <property type="entry name" value="ACRIFLAVINRP"/>
</dbReference>
<dbReference type="HOGENOM" id="CLU_002755_1_2_10"/>
<feature type="transmembrane region" description="Helical" evidence="9">
    <location>
        <begin position="924"/>
        <end position="949"/>
    </location>
</feature>
<feature type="transmembrane region" description="Helical" evidence="9">
    <location>
        <begin position="896"/>
        <end position="918"/>
    </location>
</feature>
<feature type="transmembrane region" description="Helical" evidence="9">
    <location>
        <begin position="1008"/>
        <end position="1027"/>
    </location>
</feature>
<evidence type="ECO:0000256" key="1">
    <source>
        <dbReference type="ARBA" id="ARBA00004429"/>
    </source>
</evidence>
<evidence type="ECO:0000256" key="7">
    <source>
        <dbReference type="ARBA" id="ARBA00022989"/>
    </source>
</evidence>
<dbReference type="GO" id="GO:0005886">
    <property type="term" value="C:plasma membrane"/>
    <property type="evidence" value="ECO:0007669"/>
    <property type="project" value="UniProtKB-SubCell"/>
</dbReference>
<dbReference type="NCBIfam" id="TIGR00915">
    <property type="entry name" value="2A0602"/>
    <property type="match status" value="1"/>
</dbReference>
<proteinExistence type="inferred from homology"/>
<sequence>MFSKFIQRPVLAIAISLAIIFLGILAIATRPISQFPEIAPPRVNIFIAYPGSSADVLVKSTLIPLERAINGVKGMQYIISDATSAGEATIQIIFEPGTDPNAAVVNVKTRVDQVMNNLPPLVQREGVIITPIQPSMLMYVNLFSTDKKADEKFLYNYANVNILPELQRISGMGRATILGSRQYAMRVWLKPDRMRAYNISTEEVLEAIDEQSVIGRPGRLGQSSGKTAQSIEYVLTYKGRFNLPEEYEDIIIRANPEGEILMLKDISEVELGSEFFDIYSNKDGYPAASMVLKQNFGSNASKVIDDVKVKLKELEKDFPPGMSYEINYDVSTFVDASIDKVLHTLVEAFILVALVVFLFLGDLRSTIIPAIAVPVSLIGAFVFMQIFGLTINMITLFALVLAIGIVVDDAIVVVEAVHAKMEEENLSPFKAVKKVLGEISGAIIAITLVMTAVFIPVAFMTGPVGVFYRQFSITMASSIVLSGLVALTLTPVLCAMILKNNHGKPKRKSPIDLFLDWFNRKFDKVTDKYEGLLKLIVNRKVITYSILLAFGLGIFVVNEELPSGFIPNEDQGMIYAIIQTPPGSTLELTNEVSRKLQEIAEEIDGIQSVSSLAGYEILTEGRGSNAGTCLINLKNWSERHHSVKEIIEELEEETKDLGAVIEYFEPPAVPGYGASDGFSLRMIDKNSTVDYQEFDQVNRDFMEALNKRPELSGLFTFFAANYPQFELTIDNKLAMQKGVSIGKAMENLDILIGSTYEQGFIRFGNFFKVYTQSAPEYRKLPSDIMNLFIKNEEGEMVPYSAFMKMVKKQGPNEITRFNLYTSSSIKGVPANGYTSGDAIEAIQEVAAATLPNGYDIAWEGLSYDESRRGNEAIYIFIVVLIFVYLVLAAQYESFIIPLAVILSLPIGVFGSFLMLKFMGLANDIYAQIGLIMLVGLLGKNAVLIVEFAIQKHQQGSTILEAAIIGAKVRFRPILMTSFAFIAGLIPLVIATGAGAIGNRTIGSSAMGGMLFGTLFGVVIVPGLYYIFGSLADGKTLIRDEDETPLSEDYVKSQSNASLIKKLKKLLSKKELKDGQ</sequence>
<feature type="transmembrane region" description="Helical" evidence="9">
    <location>
        <begin position="872"/>
        <end position="889"/>
    </location>
</feature>
<dbReference type="EMBL" id="CP002955">
    <property type="protein sequence ID" value="AEL28702.1"/>
    <property type="molecule type" value="Genomic_DNA"/>
</dbReference>
<dbReference type="eggNOG" id="COG0841">
    <property type="taxonomic scope" value="Bacteria"/>
</dbReference>
<evidence type="ECO:0000313" key="11">
    <source>
        <dbReference type="Proteomes" id="UP000001635"/>
    </source>
</evidence>